<sequence length="177" mass="20395">MFNCHWYKDFPVVTGQYTNPANWTAHVGFVVRECGSLLGARTLYEKNGRLDAVMSYPNGQVVSNIEWEWIEAQKDTVNEIRKLHARKDQPLFSTFISYCNAAAIESVLEKAQSEWQQADESLLLFIITFEKDSGDRWFKHLNSYRLSGTRLDLVRTQPALSWERPGAVEARPESIHL</sequence>
<proteinExistence type="predicted"/>
<dbReference type="EMBL" id="MOAM01000015">
    <property type="protein sequence ID" value="ROL75678.1"/>
    <property type="molecule type" value="Genomic_DNA"/>
</dbReference>
<evidence type="ECO:0000313" key="2">
    <source>
        <dbReference type="Proteomes" id="UP000285286"/>
    </source>
</evidence>
<reference evidence="1 2" key="1">
    <citation type="submission" date="2016-10" db="EMBL/GenBank/DDBJ databases">
        <title>Comparative genome analysis of multiple Pseudomonas spp. focuses on biocontrol and plant growth promoting traits.</title>
        <authorList>
            <person name="Tao X.-Y."/>
            <person name="Taylor C.G."/>
        </authorList>
    </citation>
    <scope>NUCLEOTIDE SEQUENCE [LARGE SCALE GENOMIC DNA]</scope>
    <source>
        <strain evidence="1 2">15D11</strain>
    </source>
</reference>
<protein>
    <submittedName>
        <fullName evidence="1">Uncharacterized protein</fullName>
    </submittedName>
</protein>
<dbReference type="AlphaFoldDB" id="A0A423DUI3"/>
<name>A0A423DUI3_9PSED</name>
<dbReference type="Proteomes" id="UP000285286">
    <property type="component" value="Unassembled WGS sequence"/>
</dbReference>
<gene>
    <name evidence="1" type="ORF">BHU25_09070</name>
</gene>
<comment type="caution">
    <text evidence="1">The sequence shown here is derived from an EMBL/GenBank/DDBJ whole genome shotgun (WGS) entry which is preliminary data.</text>
</comment>
<accession>A0A423DUI3</accession>
<organism evidence="1 2">
    <name type="scientific">Pseudomonas vranovensis</name>
    <dbReference type="NCBI Taxonomy" id="321661"/>
    <lineage>
        <taxon>Bacteria</taxon>
        <taxon>Pseudomonadati</taxon>
        <taxon>Pseudomonadota</taxon>
        <taxon>Gammaproteobacteria</taxon>
        <taxon>Pseudomonadales</taxon>
        <taxon>Pseudomonadaceae</taxon>
        <taxon>Pseudomonas</taxon>
    </lineage>
</organism>
<evidence type="ECO:0000313" key="1">
    <source>
        <dbReference type="EMBL" id="ROL75678.1"/>
    </source>
</evidence>
<keyword evidence="2" id="KW-1185">Reference proteome</keyword>